<feature type="compositionally biased region" description="Polar residues" evidence="2">
    <location>
        <begin position="41"/>
        <end position="53"/>
    </location>
</feature>
<dbReference type="Proteomes" id="UP000053599">
    <property type="component" value="Unassembled WGS sequence"/>
</dbReference>
<dbReference type="Pfam" id="PF01722">
    <property type="entry name" value="BolA"/>
    <property type="match status" value="1"/>
</dbReference>
<name>A0A0D1W052_9EURO</name>
<dbReference type="AlphaFoldDB" id="A0A0D1W052"/>
<dbReference type="PANTHER" id="PTHR12735:SF27">
    <property type="entry name" value="BOLA-LIKE PROTEIN 2"/>
    <property type="match status" value="1"/>
</dbReference>
<dbReference type="STRING" id="1016849.A0A0D1W052"/>
<feature type="compositionally biased region" description="Low complexity" evidence="2">
    <location>
        <begin position="54"/>
        <end position="66"/>
    </location>
</feature>
<sequence length="155" mass="16633">MHVRIAVQAARRASTTIRAATTASIPRARCANAINPLSRRSISTTLPRQSTPMAAQTDTAAAETAASSGVTPETLSEKLKQTIGATYVSIEDMSGGCGQAFNAIIVSPEFEKKTLLARHRLVNNALKSEIAAIHAWTPKCLTPEQWEKEKEKFGG</sequence>
<dbReference type="InterPro" id="IPR045115">
    <property type="entry name" value="BOL2"/>
</dbReference>
<dbReference type="GO" id="GO:0051604">
    <property type="term" value="P:protein maturation"/>
    <property type="evidence" value="ECO:0007669"/>
    <property type="project" value="InterPro"/>
</dbReference>
<dbReference type="Gene3D" id="3.10.20.90">
    <property type="entry name" value="Phosphatidylinositol 3-kinase Catalytic Subunit, Chain A, domain 1"/>
    <property type="match status" value="1"/>
</dbReference>
<dbReference type="GO" id="GO:0005634">
    <property type="term" value="C:nucleus"/>
    <property type="evidence" value="ECO:0007669"/>
    <property type="project" value="TreeGrafter"/>
</dbReference>
<evidence type="ECO:0000313" key="3">
    <source>
        <dbReference type="EMBL" id="KIV82070.1"/>
    </source>
</evidence>
<dbReference type="OrthoDB" id="4983at2759"/>
<dbReference type="InterPro" id="IPR036065">
    <property type="entry name" value="BolA-like_sf"/>
</dbReference>
<evidence type="ECO:0000256" key="2">
    <source>
        <dbReference type="SAM" id="MobiDB-lite"/>
    </source>
</evidence>
<proteinExistence type="inferred from homology"/>
<evidence type="ECO:0000313" key="4">
    <source>
        <dbReference type="Proteomes" id="UP000053599"/>
    </source>
</evidence>
<feature type="region of interest" description="Disordered" evidence="2">
    <location>
        <begin position="41"/>
        <end position="74"/>
    </location>
</feature>
<dbReference type="PANTHER" id="PTHR12735">
    <property type="entry name" value="BOLA-LIKE PROTEIN-RELATED"/>
    <property type="match status" value="1"/>
</dbReference>
<dbReference type="InterPro" id="IPR002634">
    <property type="entry name" value="BolA"/>
</dbReference>
<evidence type="ECO:0000256" key="1">
    <source>
        <dbReference type="RuleBase" id="RU003860"/>
    </source>
</evidence>
<protein>
    <recommendedName>
        <fullName evidence="5">BolA protein</fullName>
    </recommendedName>
</protein>
<dbReference type="SUPFAM" id="SSF82657">
    <property type="entry name" value="BolA-like"/>
    <property type="match status" value="1"/>
</dbReference>
<evidence type="ECO:0008006" key="5">
    <source>
        <dbReference type="Google" id="ProtNLM"/>
    </source>
</evidence>
<comment type="similarity">
    <text evidence="1">Belongs to the BolA/IbaG family.</text>
</comment>
<dbReference type="GO" id="GO:0005829">
    <property type="term" value="C:cytosol"/>
    <property type="evidence" value="ECO:0007669"/>
    <property type="project" value="TreeGrafter"/>
</dbReference>
<gene>
    <name evidence="3" type="ORF">PV11_04206</name>
</gene>
<organism evidence="3 4">
    <name type="scientific">Exophiala sideris</name>
    <dbReference type="NCBI Taxonomy" id="1016849"/>
    <lineage>
        <taxon>Eukaryota</taxon>
        <taxon>Fungi</taxon>
        <taxon>Dikarya</taxon>
        <taxon>Ascomycota</taxon>
        <taxon>Pezizomycotina</taxon>
        <taxon>Eurotiomycetes</taxon>
        <taxon>Chaetothyriomycetidae</taxon>
        <taxon>Chaetothyriales</taxon>
        <taxon>Herpotrichiellaceae</taxon>
        <taxon>Exophiala</taxon>
    </lineage>
</organism>
<dbReference type="HOGENOM" id="CLU_109462_1_1_1"/>
<dbReference type="GO" id="GO:0006879">
    <property type="term" value="P:intracellular iron ion homeostasis"/>
    <property type="evidence" value="ECO:0007669"/>
    <property type="project" value="InterPro"/>
</dbReference>
<dbReference type="EMBL" id="KN846952">
    <property type="protein sequence ID" value="KIV82070.1"/>
    <property type="molecule type" value="Genomic_DNA"/>
</dbReference>
<dbReference type="GO" id="GO:0051537">
    <property type="term" value="F:2 iron, 2 sulfur cluster binding"/>
    <property type="evidence" value="ECO:0007669"/>
    <property type="project" value="InterPro"/>
</dbReference>
<accession>A0A0D1W052</accession>
<reference evidence="3 4" key="1">
    <citation type="submission" date="2015-01" db="EMBL/GenBank/DDBJ databases">
        <title>The Genome Sequence of Exophiala sideris CBS121828.</title>
        <authorList>
            <consortium name="The Broad Institute Genomics Platform"/>
            <person name="Cuomo C."/>
            <person name="de Hoog S."/>
            <person name="Gorbushina A."/>
            <person name="Stielow B."/>
            <person name="Teixiera M."/>
            <person name="Abouelleil A."/>
            <person name="Chapman S.B."/>
            <person name="Priest M."/>
            <person name="Young S.K."/>
            <person name="Wortman J."/>
            <person name="Nusbaum C."/>
            <person name="Birren B."/>
        </authorList>
    </citation>
    <scope>NUCLEOTIDE SEQUENCE [LARGE SCALE GENOMIC DNA]</scope>
    <source>
        <strain evidence="3 4">CBS 121828</strain>
    </source>
</reference>